<dbReference type="Proteomes" id="UP000320623">
    <property type="component" value="Unassembled WGS sequence"/>
</dbReference>
<evidence type="ECO:0000256" key="6">
    <source>
        <dbReference type="ARBA" id="ARBA00049628"/>
    </source>
</evidence>
<dbReference type="CDD" id="cd02540">
    <property type="entry name" value="GT2_GlmU_N_bac"/>
    <property type="match status" value="1"/>
</dbReference>
<keyword evidence="2" id="KW-0548">Nucleotidyltransferase</keyword>
<protein>
    <submittedName>
        <fullName evidence="8">UDP-N-acetylglucosamine pyrophosphorylase</fullName>
    </submittedName>
</protein>
<reference evidence="9" key="1">
    <citation type="submission" date="2015-11" db="EMBL/GenBank/DDBJ databases">
        <authorList>
            <person name="Varghese N."/>
        </authorList>
    </citation>
    <scope>NUCLEOTIDE SEQUENCE [LARGE SCALE GENOMIC DNA]</scope>
</reference>
<keyword evidence="1" id="KW-0808">Transferase</keyword>
<dbReference type="InterPro" id="IPR029044">
    <property type="entry name" value="Nucleotide-diphossugar_trans"/>
</dbReference>
<evidence type="ECO:0000256" key="1">
    <source>
        <dbReference type="ARBA" id="ARBA00022679"/>
    </source>
</evidence>
<dbReference type="GO" id="GO:0019134">
    <property type="term" value="F:glucosamine-1-phosphate N-acetyltransferase activity"/>
    <property type="evidence" value="ECO:0007669"/>
    <property type="project" value="UniProtKB-EC"/>
</dbReference>
<proteinExistence type="predicted"/>
<dbReference type="AlphaFoldDB" id="A0A0S4MZJ3"/>
<keyword evidence="3" id="KW-0012">Acyltransferase</keyword>
<evidence type="ECO:0000313" key="8">
    <source>
        <dbReference type="EMBL" id="CUU03361.1"/>
    </source>
</evidence>
<dbReference type="Pfam" id="PF00483">
    <property type="entry name" value="NTP_transferase"/>
    <property type="match status" value="1"/>
</dbReference>
<keyword evidence="9" id="KW-1185">Reference proteome</keyword>
<dbReference type="RefSeq" id="WP_235894671.1">
    <property type="nucleotide sequence ID" value="NZ_FAOO01000004.1"/>
</dbReference>
<evidence type="ECO:0000259" key="7">
    <source>
        <dbReference type="Pfam" id="PF00483"/>
    </source>
</evidence>
<evidence type="ECO:0000256" key="5">
    <source>
        <dbReference type="ARBA" id="ARBA00048493"/>
    </source>
</evidence>
<dbReference type="STRING" id="1643428.GCA_001442855_00702"/>
<comment type="function">
    <text evidence="6">Catalyzes the last two sequential reactions in the de novo biosynthetic pathway for UDP-N-acetylglucosamine (UDP-GlcNAc). The C-terminal domain catalyzes the transfer of acetyl group from acetyl coenzyme A to glucosamine-1-phosphate (GlcN-1-P) to produce N-acetylglucosamine-1-phosphate (GlcNAc-1-P), which is converted into UDP-GlcNAc by the transfer of uridine 5-monophosphate (from uridine 5-triphosphate), a reaction catalyzed by the N-terminal domain.</text>
</comment>
<dbReference type="PANTHER" id="PTHR43584:SF3">
    <property type="entry name" value="BIFUNCTIONAL PROTEIN GLMU"/>
    <property type="match status" value="1"/>
</dbReference>
<dbReference type="InterPro" id="IPR005835">
    <property type="entry name" value="NTP_transferase_dom"/>
</dbReference>
<dbReference type="PANTHER" id="PTHR43584">
    <property type="entry name" value="NUCLEOTIDYL TRANSFERASE"/>
    <property type="match status" value="1"/>
</dbReference>
<feature type="domain" description="Nucleotidyl transferase" evidence="7">
    <location>
        <begin position="14"/>
        <end position="235"/>
    </location>
</feature>
<evidence type="ECO:0000256" key="2">
    <source>
        <dbReference type="ARBA" id="ARBA00022695"/>
    </source>
</evidence>
<evidence type="ECO:0000313" key="9">
    <source>
        <dbReference type="Proteomes" id="UP000320623"/>
    </source>
</evidence>
<evidence type="ECO:0000256" key="4">
    <source>
        <dbReference type="ARBA" id="ARBA00048247"/>
    </source>
</evidence>
<comment type="catalytic activity">
    <reaction evidence="4">
        <text>alpha-D-glucosamine 1-phosphate + acetyl-CoA = N-acetyl-alpha-D-glucosamine 1-phosphate + CoA + H(+)</text>
        <dbReference type="Rhea" id="RHEA:13725"/>
        <dbReference type="ChEBI" id="CHEBI:15378"/>
        <dbReference type="ChEBI" id="CHEBI:57287"/>
        <dbReference type="ChEBI" id="CHEBI:57288"/>
        <dbReference type="ChEBI" id="CHEBI:57776"/>
        <dbReference type="ChEBI" id="CHEBI:58516"/>
        <dbReference type="EC" id="2.3.1.157"/>
    </reaction>
</comment>
<evidence type="ECO:0000256" key="3">
    <source>
        <dbReference type="ARBA" id="ARBA00023315"/>
    </source>
</evidence>
<sequence>MGNFFYKHPRDLATVILAAGKGTRMNRPDIAKVMFHLNGEPMIKNVVELAFKINSDRVIVVVGHFKDVVMDYVKKIAPSAEFAIQEQQLGTGHAVMQTEKLLKNFNGDVLVLSGDVPLLTVKTIQKLLKYHYETDAVATVLTADVEDPTGYGRIVRNPDGSVDRIVEHKDASEEERKIKEINSGIYVFKKEPLFEALKYITPNNVQGEYYLTDVFFYFSHHDMKISALKAESWDEIHGINTIEQLERAKEILERRRQLGFKE</sequence>
<dbReference type="EMBL" id="FAOO01000004">
    <property type="protein sequence ID" value="CUU03361.1"/>
    <property type="molecule type" value="Genomic_DNA"/>
</dbReference>
<dbReference type="GO" id="GO:0003977">
    <property type="term" value="F:UDP-N-acetylglucosamine diphosphorylase activity"/>
    <property type="evidence" value="ECO:0007669"/>
    <property type="project" value="UniProtKB-EC"/>
</dbReference>
<dbReference type="InterPro" id="IPR050065">
    <property type="entry name" value="GlmU-like"/>
</dbReference>
<gene>
    <name evidence="8" type="ORF">JGI1_00722</name>
</gene>
<dbReference type="SUPFAM" id="SSF53448">
    <property type="entry name" value="Nucleotide-diphospho-sugar transferases"/>
    <property type="match status" value="1"/>
</dbReference>
<name>A0A0S4MZJ3_9BACT</name>
<organism evidence="8 9">
    <name type="scientific">Candidatus Thermokryptus mobilis</name>
    <dbReference type="NCBI Taxonomy" id="1643428"/>
    <lineage>
        <taxon>Bacteria</taxon>
        <taxon>Pseudomonadati</taxon>
        <taxon>Candidatus Kryptoniota</taxon>
        <taxon>Candidatus Thermokryptus</taxon>
    </lineage>
</organism>
<comment type="catalytic activity">
    <reaction evidence="5">
        <text>N-acetyl-alpha-D-glucosamine 1-phosphate + UTP + H(+) = UDP-N-acetyl-alpha-D-glucosamine + diphosphate</text>
        <dbReference type="Rhea" id="RHEA:13509"/>
        <dbReference type="ChEBI" id="CHEBI:15378"/>
        <dbReference type="ChEBI" id="CHEBI:33019"/>
        <dbReference type="ChEBI" id="CHEBI:46398"/>
        <dbReference type="ChEBI" id="CHEBI:57705"/>
        <dbReference type="ChEBI" id="CHEBI:57776"/>
        <dbReference type="EC" id="2.7.7.23"/>
    </reaction>
</comment>
<dbReference type="Gene3D" id="3.90.550.10">
    <property type="entry name" value="Spore Coat Polysaccharide Biosynthesis Protein SpsA, Chain A"/>
    <property type="match status" value="1"/>
</dbReference>
<accession>A0A0S4MZJ3</accession>